<proteinExistence type="evidence at transcript level"/>
<name>R4WIH0_RIPPE</name>
<organism evidence="4">
    <name type="scientific">Riptortus pedestris</name>
    <name type="common">Bean bug</name>
    <dbReference type="NCBI Taxonomy" id="329032"/>
    <lineage>
        <taxon>Eukaryota</taxon>
        <taxon>Metazoa</taxon>
        <taxon>Ecdysozoa</taxon>
        <taxon>Arthropoda</taxon>
        <taxon>Hexapoda</taxon>
        <taxon>Insecta</taxon>
        <taxon>Pterygota</taxon>
        <taxon>Neoptera</taxon>
        <taxon>Paraneoptera</taxon>
        <taxon>Hemiptera</taxon>
        <taxon>Heteroptera</taxon>
        <taxon>Panheteroptera</taxon>
        <taxon>Pentatomomorpha</taxon>
        <taxon>Coreoidea</taxon>
        <taxon>Alydidae</taxon>
        <taxon>Riptortus</taxon>
    </lineage>
</organism>
<dbReference type="SUPFAM" id="SSF160527">
    <property type="entry name" value="V-type ATPase subunit E-like"/>
    <property type="match status" value="1"/>
</dbReference>
<dbReference type="PANTHER" id="PTHR45715">
    <property type="entry name" value="ATPASE H+-TRANSPORTING V1 SUBUNIT E1A-RELATED"/>
    <property type="match status" value="1"/>
</dbReference>
<protein>
    <submittedName>
        <fullName evidence="4">Vacuolar ATP synthase subunit e</fullName>
    </submittedName>
</protein>
<comment type="similarity">
    <text evidence="1">Belongs to the V-ATPase E subunit family.</text>
</comment>
<dbReference type="Pfam" id="PF01991">
    <property type="entry name" value="vATP-synt_E"/>
    <property type="match status" value="1"/>
</dbReference>
<keyword evidence="2" id="KW-0813">Transport</keyword>
<accession>R4WIH0</accession>
<evidence type="ECO:0000256" key="1">
    <source>
        <dbReference type="ARBA" id="ARBA00005901"/>
    </source>
</evidence>
<dbReference type="Gene3D" id="6.10.250.1620">
    <property type="match status" value="1"/>
</dbReference>
<sequence length="226" mass="26059">MSLSDADVQKQIKHMMAFIEQEANEKAEEIDQKAEEEFNIEKGRLVQNQRLKIMEYYERKEKQVELQKKIQSSNMLNQARLKALKVREDHVRNVLDEARRQLLSSIKDSDRYRDILSKLMLQALYQILEGDVLVKAREVDGPVVSSLFPDVLIKYKEASGKDLQLKLDTENFLPSECAGGIELTSGRGRIKVVNTLESRLDLISAQLVPQIRIALFGRNVNRKFND</sequence>
<dbReference type="EMBL" id="AK417210">
    <property type="protein sequence ID" value="BAN20425.1"/>
    <property type="molecule type" value="mRNA"/>
</dbReference>
<evidence type="ECO:0000256" key="3">
    <source>
        <dbReference type="ARBA" id="ARBA00023065"/>
    </source>
</evidence>
<keyword evidence="3" id="KW-0406">Ion transport</keyword>
<evidence type="ECO:0000313" key="4">
    <source>
        <dbReference type="EMBL" id="BAN20425.1"/>
    </source>
</evidence>
<reference evidence="4" key="1">
    <citation type="journal article" date="2013" name="PLoS ONE">
        <title>Gene expression in gut symbiotic organ of stinkbug affected by extracellular bacterial symbiont.</title>
        <authorList>
            <person name="Futahashi R."/>
            <person name="Tanaka K."/>
            <person name="Tanahashi M."/>
            <person name="Nikoh N."/>
            <person name="Kikuchi Y."/>
            <person name="Lee B.L."/>
            <person name="Fukatsu T."/>
        </authorList>
    </citation>
    <scope>NUCLEOTIDE SEQUENCE</scope>
    <source>
        <tissue evidence="4">Midgut</tissue>
    </source>
</reference>
<dbReference type="InterPro" id="IPR002842">
    <property type="entry name" value="ATPase_V1_Esu"/>
</dbReference>
<dbReference type="Gene3D" id="3.30.2320.30">
    <property type="entry name" value="ATP synthase, E subunit, C-terminal"/>
    <property type="match status" value="1"/>
</dbReference>
<dbReference type="AlphaFoldDB" id="R4WIH0"/>
<dbReference type="HAMAP" id="MF_00311">
    <property type="entry name" value="ATP_synth_E_arch"/>
    <property type="match status" value="1"/>
</dbReference>
<evidence type="ECO:0000256" key="2">
    <source>
        <dbReference type="ARBA" id="ARBA00022448"/>
    </source>
</evidence>
<dbReference type="GO" id="GO:0033178">
    <property type="term" value="C:proton-transporting two-sector ATPase complex, catalytic domain"/>
    <property type="evidence" value="ECO:0007669"/>
    <property type="project" value="InterPro"/>
</dbReference>
<dbReference type="GO" id="GO:0046961">
    <property type="term" value="F:proton-transporting ATPase activity, rotational mechanism"/>
    <property type="evidence" value="ECO:0007669"/>
    <property type="project" value="InterPro"/>
</dbReference>
<dbReference type="InterPro" id="IPR038495">
    <property type="entry name" value="ATPase_E_C"/>
</dbReference>